<keyword evidence="5 7" id="KW-0413">Isomerase</keyword>
<evidence type="ECO:0000256" key="3">
    <source>
        <dbReference type="ARBA" id="ARBA00022960"/>
    </source>
</evidence>
<dbReference type="GO" id="GO:0008881">
    <property type="term" value="F:glutamate racemase activity"/>
    <property type="evidence" value="ECO:0007669"/>
    <property type="project" value="UniProtKB-EC"/>
</dbReference>
<evidence type="ECO:0000256" key="6">
    <source>
        <dbReference type="ARBA" id="ARBA00023316"/>
    </source>
</evidence>
<dbReference type="SUPFAM" id="SSF53681">
    <property type="entry name" value="Aspartate/glutamate racemase"/>
    <property type="match status" value="2"/>
</dbReference>
<dbReference type="InterPro" id="IPR001920">
    <property type="entry name" value="Asp/Glu_race"/>
</dbReference>
<evidence type="ECO:0000256" key="2">
    <source>
        <dbReference type="ARBA" id="ARBA00013090"/>
    </source>
</evidence>
<dbReference type="InterPro" id="IPR018187">
    <property type="entry name" value="Asp/Glu_racemase_AS_1"/>
</dbReference>
<accession>A0ABW4SEZ8</accession>
<feature type="binding site" evidence="7">
    <location>
        <begin position="9"/>
        <end position="10"/>
    </location>
    <ligand>
        <name>substrate</name>
    </ligand>
</feature>
<comment type="function">
    <text evidence="7">Provides the (R)-glutamate required for cell wall biosynthesis.</text>
</comment>
<comment type="catalytic activity">
    <reaction evidence="1 7">
        <text>L-glutamate = D-glutamate</text>
        <dbReference type="Rhea" id="RHEA:12813"/>
        <dbReference type="ChEBI" id="CHEBI:29985"/>
        <dbReference type="ChEBI" id="CHEBI:29986"/>
        <dbReference type="EC" id="5.1.1.3"/>
    </reaction>
</comment>
<feature type="active site" description="Proton donor/acceptor" evidence="7">
    <location>
        <position position="72"/>
    </location>
</feature>
<protein>
    <recommendedName>
        <fullName evidence="2 7">Glutamate racemase</fullName>
        <ecNumber evidence="2 7">5.1.1.3</ecNumber>
    </recommendedName>
</protein>
<evidence type="ECO:0000256" key="4">
    <source>
        <dbReference type="ARBA" id="ARBA00022984"/>
    </source>
</evidence>
<feature type="binding site" evidence="7">
    <location>
        <begin position="41"/>
        <end position="42"/>
    </location>
    <ligand>
        <name>substrate</name>
    </ligand>
</feature>
<keyword evidence="9" id="KW-1185">Reference proteome</keyword>
<dbReference type="PANTHER" id="PTHR21198:SF2">
    <property type="entry name" value="GLUTAMATE RACEMASE"/>
    <property type="match status" value="1"/>
</dbReference>
<comment type="similarity">
    <text evidence="7">Belongs to the aspartate/glutamate racemases family.</text>
</comment>
<comment type="pathway">
    <text evidence="7">Cell wall biogenesis; peptidoglycan biosynthesis.</text>
</comment>
<dbReference type="EC" id="5.1.1.3" evidence="2 7"/>
<evidence type="ECO:0000256" key="5">
    <source>
        <dbReference type="ARBA" id="ARBA00023235"/>
    </source>
</evidence>
<dbReference type="Pfam" id="PF01177">
    <property type="entry name" value="Asp_Glu_race"/>
    <property type="match status" value="1"/>
</dbReference>
<dbReference type="InterPro" id="IPR015942">
    <property type="entry name" value="Asp/Glu/hydantoin_racemase"/>
</dbReference>
<name>A0ABW4SEZ8_9BACL</name>
<dbReference type="EMBL" id="JBHUGI010000006">
    <property type="protein sequence ID" value="MFD1927236.1"/>
    <property type="molecule type" value="Genomic_DNA"/>
</dbReference>
<feature type="binding site" evidence="7">
    <location>
        <begin position="184"/>
        <end position="185"/>
    </location>
    <ligand>
        <name>substrate</name>
    </ligand>
</feature>
<dbReference type="RefSeq" id="WP_381535885.1">
    <property type="nucleotide sequence ID" value="NZ_JBHUGI010000006.1"/>
</dbReference>
<proteinExistence type="inferred from homology"/>
<evidence type="ECO:0000256" key="1">
    <source>
        <dbReference type="ARBA" id="ARBA00001602"/>
    </source>
</evidence>
<dbReference type="HAMAP" id="MF_00258">
    <property type="entry name" value="Glu_racemase"/>
    <property type="match status" value="1"/>
</dbReference>
<keyword evidence="6 7" id="KW-0961">Cell wall biogenesis/degradation</keyword>
<comment type="caution">
    <text evidence="8">The sequence shown here is derived from an EMBL/GenBank/DDBJ whole genome shotgun (WGS) entry which is preliminary data.</text>
</comment>
<keyword evidence="3 7" id="KW-0133">Cell shape</keyword>
<reference evidence="9" key="1">
    <citation type="journal article" date="2019" name="Int. J. Syst. Evol. Microbiol.">
        <title>The Global Catalogue of Microorganisms (GCM) 10K type strain sequencing project: providing services to taxonomists for standard genome sequencing and annotation.</title>
        <authorList>
            <consortium name="The Broad Institute Genomics Platform"/>
            <consortium name="The Broad Institute Genome Sequencing Center for Infectious Disease"/>
            <person name="Wu L."/>
            <person name="Ma J."/>
        </authorList>
    </citation>
    <scope>NUCLEOTIDE SEQUENCE [LARGE SCALE GENOMIC DNA]</scope>
    <source>
        <strain evidence="9">CGMCC 4.7177</strain>
    </source>
</reference>
<evidence type="ECO:0000313" key="9">
    <source>
        <dbReference type="Proteomes" id="UP001597218"/>
    </source>
</evidence>
<feature type="binding site" evidence="7">
    <location>
        <begin position="73"/>
        <end position="74"/>
    </location>
    <ligand>
        <name>substrate</name>
    </ligand>
</feature>
<organism evidence="8 9">
    <name type="scientific">Sporosarcina siberiensis</name>
    <dbReference type="NCBI Taxonomy" id="1365606"/>
    <lineage>
        <taxon>Bacteria</taxon>
        <taxon>Bacillati</taxon>
        <taxon>Bacillota</taxon>
        <taxon>Bacilli</taxon>
        <taxon>Bacillales</taxon>
        <taxon>Caryophanaceae</taxon>
        <taxon>Sporosarcina</taxon>
    </lineage>
</organism>
<dbReference type="Gene3D" id="3.40.50.1860">
    <property type="match status" value="2"/>
</dbReference>
<dbReference type="InterPro" id="IPR004391">
    <property type="entry name" value="Glu_race"/>
</dbReference>
<feature type="active site" description="Proton donor/acceptor" evidence="7">
    <location>
        <position position="183"/>
    </location>
</feature>
<gene>
    <name evidence="8" type="primary">racE</name>
    <name evidence="7" type="synonym">murI</name>
    <name evidence="8" type="ORF">ACFSFY_04060</name>
</gene>
<evidence type="ECO:0000313" key="8">
    <source>
        <dbReference type="EMBL" id="MFD1927236.1"/>
    </source>
</evidence>
<keyword evidence="4 7" id="KW-0573">Peptidoglycan synthesis</keyword>
<evidence type="ECO:0000256" key="7">
    <source>
        <dbReference type="HAMAP-Rule" id="MF_00258"/>
    </source>
</evidence>
<dbReference type="Proteomes" id="UP001597218">
    <property type="component" value="Unassembled WGS sequence"/>
</dbReference>
<dbReference type="NCBIfam" id="NF002035">
    <property type="entry name" value="PRK00865.1-3"/>
    <property type="match status" value="1"/>
</dbReference>
<dbReference type="PROSITE" id="PS00923">
    <property type="entry name" value="ASP_GLU_RACEMASE_1"/>
    <property type="match status" value="1"/>
</dbReference>
<sequence length="272" mass="29436">MDAAIGIIDSGVGGLTVVKEMLKVLPNESIIYIGDRKRCPYGPRSVEEVKTFTIEMATALSQMGIKMLVVACNTATAVALDDIRALFSFPIIGVINPGARAAVNATKTGKIAVLGTIGTIKSGSYDAAIKNLIPEATVYPLACPEFVLIVESGQYKSENADEVVKKSLAPITKLDFDAAILGCTHYPLLEDKIEKYLSKSVKIISSAIETVRDVEETLLVTGVRNLAEDTTEPIFYTTGSIDGFQNIVMDWLDIKEPDVRYIELELAQNVES</sequence>
<dbReference type="NCBIfam" id="TIGR00067">
    <property type="entry name" value="glut_race"/>
    <property type="match status" value="1"/>
</dbReference>
<dbReference type="PANTHER" id="PTHR21198">
    <property type="entry name" value="GLUTAMATE RACEMASE"/>
    <property type="match status" value="1"/>
</dbReference>